<organism evidence="3 4">
    <name type="scientific">Aquamicrobium lusatiense</name>
    <dbReference type="NCBI Taxonomy" id="89772"/>
    <lineage>
        <taxon>Bacteria</taxon>
        <taxon>Pseudomonadati</taxon>
        <taxon>Pseudomonadota</taxon>
        <taxon>Alphaproteobacteria</taxon>
        <taxon>Hyphomicrobiales</taxon>
        <taxon>Phyllobacteriaceae</taxon>
        <taxon>Aquamicrobium</taxon>
    </lineage>
</organism>
<dbReference type="AlphaFoldDB" id="A0A7W9VW78"/>
<feature type="region of interest" description="Disordered" evidence="1">
    <location>
        <begin position="144"/>
        <end position="167"/>
    </location>
</feature>
<sequence length="206" mass="22925">MAGNSEEIASSRDGAPSALASAIREVKNNLADRDDVVIDMRDAQHSRLELLATELAPIFAEVPNDIEIFDFALSSGLQPRLWIDAVAHIAMGRDRRTYRFLRDTRLGRVVLAESTEIKPVADQVTRYIAERIVERQRMLDAGGQLHATPSQPETPADEPQAKAGHRSQRREAFRSALAFIAAGALTGMLLSLVLFWDHIRQIALRF</sequence>
<accession>A0A7W9VW78</accession>
<keyword evidence="2" id="KW-0472">Membrane</keyword>
<comment type="caution">
    <text evidence="3">The sequence shown here is derived from an EMBL/GenBank/DDBJ whole genome shotgun (WGS) entry which is preliminary data.</text>
</comment>
<reference evidence="3 4" key="1">
    <citation type="submission" date="2020-08" db="EMBL/GenBank/DDBJ databases">
        <title>Genomic Encyclopedia of Type Strains, Phase IV (KMG-IV): sequencing the most valuable type-strain genomes for metagenomic binning, comparative biology and taxonomic classification.</title>
        <authorList>
            <person name="Goeker M."/>
        </authorList>
    </citation>
    <scope>NUCLEOTIDE SEQUENCE [LARGE SCALE GENOMIC DNA]</scope>
    <source>
        <strain evidence="3 4">DSM 11099</strain>
    </source>
</reference>
<name>A0A7W9VW78_9HYPH</name>
<evidence type="ECO:0000313" key="3">
    <source>
        <dbReference type="EMBL" id="MBB6013441.1"/>
    </source>
</evidence>
<evidence type="ECO:0000256" key="1">
    <source>
        <dbReference type="SAM" id="MobiDB-lite"/>
    </source>
</evidence>
<proteinExistence type="predicted"/>
<dbReference type="RefSeq" id="WP_183831648.1">
    <property type="nucleotide sequence ID" value="NZ_JACHEU010000002.1"/>
</dbReference>
<evidence type="ECO:0000313" key="4">
    <source>
        <dbReference type="Proteomes" id="UP000533306"/>
    </source>
</evidence>
<evidence type="ECO:0000256" key="2">
    <source>
        <dbReference type="SAM" id="Phobius"/>
    </source>
</evidence>
<gene>
    <name evidence="3" type="ORF">HNR59_002830</name>
</gene>
<feature type="transmembrane region" description="Helical" evidence="2">
    <location>
        <begin position="176"/>
        <end position="196"/>
    </location>
</feature>
<keyword evidence="2" id="KW-0812">Transmembrane</keyword>
<keyword evidence="2" id="KW-1133">Transmembrane helix</keyword>
<dbReference type="Proteomes" id="UP000533306">
    <property type="component" value="Unassembled WGS sequence"/>
</dbReference>
<protein>
    <submittedName>
        <fullName evidence="3">Uncharacterized protein</fullName>
    </submittedName>
</protein>
<dbReference type="EMBL" id="JACHEU010000002">
    <property type="protein sequence ID" value="MBB6013441.1"/>
    <property type="molecule type" value="Genomic_DNA"/>
</dbReference>
<keyword evidence="4" id="KW-1185">Reference proteome</keyword>